<proteinExistence type="predicted"/>
<dbReference type="InterPro" id="IPR032428">
    <property type="entry name" value="TrfB"/>
</dbReference>
<evidence type="ECO:0000256" key="2">
    <source>
        <dbReference type="ARBA" id="ARBA00023163"/>
    </source>
</evidence>
<accession>I1VYK4</accession>
<evidence type="ECO:0000259" key="3">
    <source>
        <dbReference type="Pfam" id="PF16509"/>
    </source>
</evidence>
<geneLocation type="plasmid" evidence="4">
    <name>pEM65</name>
</geneLocation>
<dbReference type="Gene3D" id="1.10.10.2690">
    <property type="match status" value="1"/>
</dbReference>
<keyword evidence="2" id="KW-0804">Transcription</keyword>
<dbReference type="EMBL" id="JQ292796">
    <property type="protein sequence ID" value="AFI56246.1"/>
    <property type="molecule type" value="Genomic_DNA"/>
</dbReference>
<protein>
    <submittedName>
        <fullName evidence="4">ArdK protein</fullName>
    </submittedName>
</protein>
<dbReference type="Pfam" id="PF16509">
    <property type="entry name" value="KORA"/>
    <property type="match status" value="1"/>
</dbReference>
<name>I1VYK4_ERWAM</name>
<dbReference type="AlphaFoldDB" id="I1VYK4"/>
<keyword evidence="1" id="KW-0805">Transcription regulation</keyword>
<evidence type="ECO:0000256" key="1">
    <source>
        <dbReference type="ARBA" id="ARBA00023015"/>
    </source>
</evidence>
<sequence length="107" mass="12336">MKMAHKRKISQEEWDRILPAMETFADITTQIAYLVLVKDEKQSDVATNLARSKQNVGNAVKRVWDLYTELEHAEGRKLHFVSVWIPEEDAIKVKKIAAQFPINKLSS</sequence>
<feature type="domain" description="TrfB transcriptional repressor protein" evidence="3">
    <location>
        <begin position="11"/>
        <end position="95"/>
    </location>
</feature>
<dbReference type="InterPro" id="IPR053721">
    <property type="entry name" value="Fimbrial_Adhesin_Reg"/>
</dbReference>
<organism evidence="4">
    <name type="scientific">Erwinia amylovora</name>
    <name type="common">Fire blight bacteria</name>
    <dbReference type="NCBI Taxonomy" id="552"/>
    <lineage>
        <taxon>Bacteria</taxon>
        <taxon>Pseudomonadati</taxon>
        <taxon>Pseudomonadota</taxon>
        <taxon>Gammaproteobacteria</taxon>
        <taxon>Enterobacterales</taxon>
        <taxon>Erwiniaceae</taxon>
        <taxon>Erwinia</taxon>
    </lineage>
</organism>
<evidence type="ECO:0000313" key="4">
    <source>
        <dbReference type="EMBL" id="AFI56246.1"/>
    </source>
</evidence>
<reference evidence="4" key="1">
    <citation type="journal article" date="2013" name="Res. Microbiol.">
        <title>Deep sequencing revealed genome-wide single-nucleotide polymorphism and plasmid content of Erwinia amylovora strains isolated in Middle Atlas, Morocco.</title>
        <authorList>
            <person name="Hannou N."/>
            <person name="Mondy S."/>
            <person name="Planamente S."/>
            <person name="Moumni M."/>
            <person name="Llop P."/>
            <person name="Lopez M."/>
            <person name="Manceau C."/>
            <person name="Barny M.A."/>
            <person name="Faure D."/>
        </authorList>
    </citation>
    <scope>NUCLEOTIDE SEQUENCE</scope>
    <source>
        <strain evidence="4">CFBP7517</strain>
        <plasmid evidence="4">pEM65</plasmid>
    </source>
</reference>
<keyword evidence="4" id="KW-0614">Plasmid</keyword>